<dbReference type="EMBL" id="BARS01045706">
    <property type="protein sequence ID" value="GAG35701.1"/>
    <property type="molecule type" value="Genomic_DNA"/>
</dbReference>
<name>X0YFU0_9ZZZZ</name>
<accession>X0YFU0</accession>
<gene>
    <name evidence="2" type="ORF">S01H1_68896</name>
</gene>
<dbReference type="Gene3D" id="3.40.50.720">
    <property type="entry name" value="NAD(P)-binding Rossmann-like Domain"/>
    <property type="match status" value="1"/>
</dbReference>
<dbReference type="InterPro" id="IPR036291">
    <property type="entry name" value="NAD(P)-bd_dom_sf"/>
</dbReference>
<dbReference type="AlphaFoldDB" id="X0YFU0"/>
<dbReference type="Pfam" id="PF16363">
    <property type="entry name" value="GDP_Man_Dehyd"/>
    <property type="match status" value="1"/>
</dbReference>
<comment type="caution">
    <text evidence="2">The sequence shown here is derived from an EMBL/GenBank/DDBJ whole genome shotgun (WGS) entry which is preliminary data.</text>
</comment>
<evidence type="ECO:0000259" key="1">
    <source>
        <dbReference type="Pfam" id="PF16363"/>
    </source>
</evidence>
<reference evidence="2" key="1">
    <citation type="journal article" date="2014" name="Front. Microbiol.">
        <title>High frequency of phylogenetically diverse reductive dehalogenase-homologous genes in deep subseafloor sedimentary metagenomes.</title>
        <authorList>
            <person name="Kawai M."/>
            <person name="Futagami T."/>
            <person name="Toyoda A."/>
            <person name="Takaki Y."/>
            <person name="Nishi S."/>
            <person name="Hori S."/>
            <person name="Arai W."/>
            <person name="Tsubouchi T."/>
            <person name="Morono Y."/>
            <person name="Uchiyama I."/>
            <person name="Ito T."/>
            <person name="Fujiyama A."/>
            <person name="Inagaki F."/>
            <person name="Takami H."/>
        </authorList>
    </citation>
    <scope>NUCLEOTIDE SEQUENCE</scope>
    <source>
        <strain evidence="2">Expedition CK06-06</strain>
    </source>
</reference>
<dbReference type="SUPFAM" id="SSF51735">
    <property type="entry name" value="NAD(P)-binding Rossmann-fold domains"/>
    <property type="match status" value="1"/>
</dbReference>
<organism evidence="2">
    <name type="scientific">marine sediment metagenome</name>
    <dbReference type="NCBI Taxonomy" id="412755"/>
    <lineage>
        <taxon>unclassified sequences</taxon>
        <taxon>metagenomes</taxon>
        <taxon>ecological metagenomes</taxon>
    </lineage>
</organism>
<dbReference type="InterPro" id="IPR016040">
    <property type="entry name" value="NAD(P)-bd_dom"/>
</dbReference>
<proteinExistence type="predicted"/>
<feature type="domain" description="NAD(P)-binding" evidence="1">
    <location>
        <begin position="5"/>
        <end position="44"/>
    </location>
</feature>
<protein>
    <recommendedName>
        <fullName evidence="1">NAD(P)-binding domain-containing protein</fullName>
    </recommendedName>
</protein>
<sequence length="64" mass="7448">MMRVLITGITGFAGSHLADYILENHPEVKLYGLVRWRSRMETKNSFQTVPARFIRILEKEGLKK</sequence>
<evidence type="ECO:0000313" key="2">
    <source>
        <dbReference type="EMBL" id="GAG35701.1"/>
    </source>
</evidence>